<feature type="transmembrane region" description="Helical" evidence="9">
    <location>
        <begin position="279"/>
        <end position="302"/>
    </location>
</feature>
<dbReference type="InterPro" id="IPR027417">
    <property type="entry name" value="P-loop_NTPase"/>
</dbReference>
<feature type="transmembrane region" description="Helical" evidence="9">
    <location>
        <begin position="394"/>
        <end position="413"/>
    </location>
</feature>
<dbReference type="Pfam" id="PF00005">
    <property type="entry name" value="ABC_tran"/>
    <property type="match status" value="1"/>
</dbReference>
<dbReference type="GO" id="GO:0016887">
    <property type="term" value="F:ATP hydrolysis activity"/>
    <property type="evidence" value="ECO:0007669"/>
    <property type="project" value="InterPro"/>
</dbReference>
<evidence type="ECO:0000256" key="5">
    <source>
        <dbReference type="ARBA" id="ARBA00022927"/>
    </source>
</evidence>
<feature type="transmembrane region" description="Helical" evidence="9">
    <location>
        <begin position="168"/>
        <end position="194"/>
    </location>
</feature>
<dbReference type="InterPro" id="IPR003439">
    <property type="entry name" value="ABC_transporter-like_ATP-bd"/>
</dbReference>
<dbReference type="CDD" id="cd18570">
    <property type="entry name" value="ABC_6TM_PCAT1_LagD_like"/>
    <property type="match status" value="1"/>
</dbReference>
<feature type="transmembrane region" description="Helical" evidence="9">
    <location>
        <begin position="425"/>
        <end position="449"/>
    </location>
</feature>
<dbReference type="PROSITE" id="PS50893">
    <property type="entry name" value="ABC_TRANSPORTER_2"/>
    <property type="match status" value="1"/>
</dbReference>
<dbReference type="AlphaFoldDB" id="A0A1H9AE13"/>
<proteinExistence type="predicted"/>
<dbReference type="PROSITE" id="PS50929">
    <property type="entry name" value="ABC_TM1F"/>
    <property type="match status" value="1"/>
</dbReference>
<keyword evidence="6 9" id="KW-1133">Transmembrane helix</keyword>
<name>A0A1H9AE13_9BACT</name>
<evidence type="ECO:0000256" key="4">
    <source>
        <dbReference type="ARBA" id="ARBA00022840"/>
    </source>
</evidence>
<evidence type="ECO:0000313" key="14">
    <source>
        <dbReference type="Proteomes" id="UP000199021"/>
    </source>
</evidence>
<protein>
    <submittedName>
        <fullName evidence="13">Bacteriocin-processing peptidase. Cysteine peptidase. MEROPS family C39</fullName>
    </submittedName>
</protein>
<evidence type="ECO:0000256" key="2">
    <source>
        <dbReference type="ARBA" id="ARBA00022692"/>
    </source>
</evidence>
<keyword evidence="7 9" id="KW-0472">Membrane</keyword>
<dbReference type="SUPFAM" id="SSF52540">
    <property type="entry name" value="P-loop containing nucleoside triphosphate hydrolases"/>
    <property type="match status" value="1"/>
</dbReference>
<reference evidence="14" key="1">
    <citation type="submission" date="2016-10" db="EMBL/GenBank/DDBJ databases">
        <authorList>
            <person name="Varghese N."/>
            <person name="Submissions S."/>
        </authorList>
    </citation>
    <scope>NUCLEOTIDE SEQUENCE [LARGE SCALE GENOMIC DNA]</scope>
    <source>
        <strain evidence="14">DSM 24740</strain>
    </source>
</reference>
<dbReference type="Gene3D" id="3.90.70.10">
    <property type="entry name" value="Cysteine proteinases"/>
    <property type="match status" value="1"/>
</dbReference>
<evidence type="ECO:0000256" key="6">
    <source>
        <dbReference type="ARBA" id="ARBA00022989"/>
    </source>
</evidence>
<sequence>MTPTKAHVRQQDQTDCGVACLKAALNHFERPQLSFERLRELSGTSITGTTMLGLLQAAQEAGMEAEGFEADLPSLQECEDLCILHIVKDERLLHYVVYYGYNQKKKTFLIGDPAEPALVEWTDEELLSVWKSKALLLLKAKAGTATEAAPQKSQWDWIKGLVEEDIPLLSIALVMGVILAVLGLATAIFSQQLLDTILPSADRNRLFIGTGLLLVLLLARSAIQYLRSLLLIRQSFDFNLRIIDHFYGRLLQLPKSFFDNRKTGDLIARMNDTQRIQRAVSNILASVVIDALMVLVASGAIIWFDWKIGLVSLAWLPVFGFIVYRFHPPILGGQRAVMASYAANESNYVDTIQGVGVIKLHGKEGVFSQLTNAVYRLFQDAALALGKIAIRYQFWTQATSVLFVVGIILWSAIKVLAEEMTAGELMAILQMVGLLMASAGTLASANIQLQEARVAFDRMHEFTSIPNETEREAHQPQSLTDSFEELRVENLRFRFPGRPLLLDGVDFQLRRGQWVTIMGESGMGKSTLLQILQKFYAPESGSIKVNGVDFDLLDFADWRSHLGVLPQQIKLFNGTVLDNILLGEVPESPEKLDEFFQKYGLDDYFRQLPNGYATIVGEQGVNLSGGQQQILGLARALWRKPSLLLLDEPTAALDRNAERIVLKLLEQLKTEMGILVLTHRLSTARRADEIVVLGAGKTVASGTHEELLTQGENLYALAWGDLMD</sequence>
<accession>A0A1H9AE13</accession>
<dbReference type="RefSeq" id="WP_090165254.1">
    <property type="nucleotide sequence ID" value="NZ_FOFB01000002.1"/>
</dbReference>
<dbReference type="SMART" id="SM00382">
    <property type="entry name" value="AAA"/>
    <property type="match status" value="1"/>
</dbReference>
<keyword evidence="5" id="KW-0813">Transport</keyword>
<keyword evidence="3" id="KW-0547">Nucleotide-binding</keyword>
<evidence type="ECO:0000313" key="13">
    <source>
        <dbReference type="EMBL" id="SEP74825.1"/>
    </source>
</evidence>
<dbReference type="GO" id="GO:0005886">
    <property type="term" value="C:plasma membrane"/>
    <property type="evidence" value="ECO:0007669"/>
    <property type="project" value="UniProtKB-SubCell"/>
</dbReference>
<organism evidence="13 14">
    <name type="scientific">Neolewinella agarilytica</name>
    <dbReference type="NCBI Taxonomy" id="478744"/>
    <lineage>
        <taxon>Bacteria</taxon>
        <taxon>Pseudomonadati</taxon>
        <taxon>Bacteroidota</taxon>
        <taxon>Saprospiria</taxon>
        <taxon>Saprospirales</taxon>
        <taxon>Lewinellaceae</taxon>
        <taxon>Neolewinella</taxon>
    </lineage>
</organism>
<dbReference type="GO" id="GO:0015031">
    <property type="term" value="P:protein transport"/>
    <property type="evidence" value="ECO:0007669"/>
    <property type="project" value="UniProtKB-KW"/>
</dbReference>
<evidence type="ECO:0000259" key="10">
    <source>
        <dbReference type="PROSITE" id="PS50893"/>
    </source>
</evidence>
<keyword evidence="4" id="KW-0067">ATP-binding</keyword>
<dbReference type="PANTHER" id="PTHR24221">
    <property type="entry name" value="ATP-BINDING CASSETTE SUB-FAMILY B"/>
    <property type="match status" value="1"/>
</dbReference>
<evidence type="ECO:0000256" key="9">
    <source>
        <dbReference type="SAM" id="Phobius"/>
    </source>
</evidence>
<dbReference type="PANTHER" id="PTHR24221:SF654">
    <property type="entry name" value="ATP-BINDING CASSETTE SUB-FAMILY B MEMBER 6"/>
    <property type="match status" value="1"/>
</dbReference>
<evidence type="ECO:0000256" key="7">
    <source>
        <dbReference type="ARBA" id="ARBA00023136"/>
    </source>
</evidence>
<dbReference type="InterPro" id="IPR003593">
    <property type="entry name" value="AAA+_ATPase"/>
</dbReference>
<dbReference type="SUPFAM" id="SSF90123">
    <property type="entry name" value="ABC transporter transmembrane region"/>
    <property type="match status" value="1"/>
</dbReference>
<evidence type="ECO:0000256" key="1">
    <source>
        <dbReference type="ARBA" id="ARBA00004651"/>
    </source>
</evidence>
<keyword evidence="8" id="KW-0080">Bacteriocin transport</keyword>
<feature type="domain" description="ABC transmembrane type-1" evidence="11">
    <location>
        <begin position="171"/>
        <end position="451"/>
    </location>
</feature>
<dbReference type="EMBL" id="FOFB01000002">
    <property type="protein sequence ID" value="SEP74825.1"/>
    <property type="molecule type" value="Genomic_DNA"/>
</dbReference>
<dbReference type="GO" id="GO:0043213">
    <property type="term" value="P:bacteriocin transport"/>
    <property type="evidence" value="ECO:0007669"/>
    <property type="project" value="UniProtKB-KW"/>
</dbReference>
<dbReference type="GO" id="GO:0008233">
    <property type="term" value="F:peptidase activity"/>
    <property type="evidence" value="ECO:0007669"/>
    <property type="project" value="InterPro"/>
</dbReference>
<dbReference type="Gene3D" id="3.40.50.300">
    <property type="entry name" value="P-loop containing nucleotide triphosphate hydrolases"/>
    <property type="match status" value="1"/>
</dbReference>
<dbReference type="GO" id="GO:0005524">
    <property type="term" value="F:ATP binding"/>
    <property type="evidence" value="ECO:0007669"/>
    <property type="project" value="UniProtKB-KW"/>
</dbReference>
<dbReference type="InterPro" id="IPR036640">
    <property type="entry name" value="ABC1_TM_sf"/>
</dbReference>
<evidence type="ECO:0000259" key="12">
    <source>
        <dbReference type="PROSITE" id="PS50990"/>
    </source>
</evidence>
<dbReference type="GO" id="GO:0034040">
    <property type="term" value="F:ATPase-coupled lipid transmembrane transporter activity"/>
    <property type="evidence" value="ECO:0007669"/>
    <property type="project" value="TreeGrafter"/>
</dbReference>
<comment type="subcellular location">
    <subcellularLocation>
        <location evidence="1">Cell membrane</location>
        <topology evidence="1">Multi-pass membrane protein</topology>
    </subcellularLocation>
</comment>
<dbReference type="InParanoid" id="A0A1H9AE13"/>
<feature type="domain" description="Peptidase C39" evidence="12">
    <location>
        <begin position="10"/>
        <end position="137"/>
    </location>
</feature>
<dbReference type="InterPro" id="IPR039421">
    <property type="entry name" value="Type_1_exporter"/>
</dbReference>
<dbReference type="OrthoDB" id="9769115at2"/>
<dbReference type="Gene3D" id="1.20.1560.10">
    <property type="entry name" value="ABC transporter type 1, transmembrane domain"/>
    <property type="match status" value="1"/>
</dbReference>
<dbReference type="STRING" id="478744.SAMN05444359_10260"/>
<dbReference type="GO" id="GO:0006508">
    <property type="term" value="P:proteolysis"/>
    <property type="evidence" value="ECO:0007669"/>
    <property type="project" value="InterPro"/>
</dbReference>
<evidence type="ECO:0000256" key="8">
    <source>
        <dbReference type="ARBA" id="ARBA00043264"/>
    </source>
</evidence>
<dbReference type="InterPro" id="IPR005074">
    <property type="entry name" value="Peptidase_C39"/>
</dbReference>
<dbReference type="Pfam" id="PF00664">
    <property type="entry name" value="ABC_membrane"/>
    <property type="match status" value="1"/>
</dbReference>
<keyword evidence="2 9" id="KW-0812">Transmembrane</keyword>
<dbReference type="Proteomes" id="UP000199021">
    <property type="component" value="Unassembled WGS sequence"/>
</dbReference>
<keyword evidence="5" id="KW-0653">Protein transport</keyword>
<keyword evidence="14" id="KW-1185">Reference proteome</keyword>
<gene>
    <name evidence="13" type="ORF">SAMN05444359_10260</name>
</gene>
<dbReference type="GO" id="GO:0140359">
    <property type="term" value="F:ABC-type transporter activity"/>
    <property type="evidence" value="ECO:0007669"/>
    <property type="project" value="InterPro"/>
</dbReference>
<evidence type="ECO:0000256" key="3">
    <source>
        <dbReference type="ARBA" id="ARBA00022741"/>
    </source>
</evidence>
<dbReference type="InterPro" id="IPR011527">
    <property type="entry name" value="ABC1_TM_dom"/>
</dbReference>
<evidence type="ECO:0000259" key="11">
    <source>
        <dbReference type="PROSITE" id="PS50929"/>
    </source>
</evidence>
<dbReference type="PROSITE" id="PS50990">
    <property type="entry name" value="PEPTIDASE_C39"/>
    <property type="match status" value="1"/>
</dbReference>
<feature type="transmembrane region" description="Helical" evidence="9">
    <location>
        <begin position="206"/>
        <end position="226"/>
    </location>
</feature>
<feature type="transmembrane region" description="Helical" evidence="9">
    <location>
        <begin position="308"/>
        <end position="326"/>
    </location>
</feature>
<feature type="domain" description="ABC transporter" evidence="10">
    <location>
        <begin position="486"/>
        <end position="720"/>
    </location>
</feature>
<dbReference type="Pfam" id="PF03412">
    <property type="entry name" value="Peptidase_C39"/>
    <property type="match status" value="1"/>
</dbReference>